<keyword evidence="3" id="KW-0645">Protease</keyword>
<keyword evidence="7" id="KW-1133">Transmembrane helix</keyword>
<feature type="transmembrane region" description="Helical" evidence="7">
    <location>
        <begin position="112"/>
        <end position="131"/>
    </location>
</feature>
<keyword evidence="7" id="KW-0472">Membrane</keyword>
<dbReference type="GO" id="GO:0008237">
    <property type="term" value="F:metallopeptidase activity"/>
    <property type="evidence" value="ECO:0007669"/>
    <property type="project" value="UniProtKB-KW"/>
</dbReference>
<keyword evidence="4" id="KW-0378">Hydrolase</keyword>
<evidence type="ECO:0000313" key="8">
    <source>
        <dbReference type="EMBL" id="MBC8535938.1"/>
    </source>
</evidence>
<proteinExistence type="inferred from homology"/>
<organism evidence="8 9">
    <name type="scientific">Feifania hominis</name>
    <dbReference type="NCBI Taxonomy" id="2763660"/>
    <lineage>
        <taxon>Bacteria</taxon>
        <taxon>Bacillati</taxon>
        <taxon>Bacillota</taxon>
        <taxon>Clostridia</taxon>
        <taxon>Eubacteriales</taxon>
        <taxon>Feifaniaceae</taxon>
        <taxon>Feifania</taxon>
    </lineage>
</organism>
<evidence type="ECO:0008006" key="10">
    <source>
        <dbReference type="Google" id="ProtNLM"/>
    </source>
</evidence>
<evidence type="ECO:0000256" key="3">
    <source>
        <dbReference type="ARBA" id="ARBA00022670"/>
    </source>
</evidence>
<evidence type="ECO:0000256" key="2">
    <source>
        <dbReference type="ARBA" id="ARBA00007931"/>
    </source>
</evidence>
<protein>
    <recommendedName>
        <fullName evidence="10">Peptidase M50</fullName>
    </recommendedName>
</protein>
<gene>
    <name evidence="8" type="ORF">H8695_04445</name>
</gene>
<evidence type="ECO:0000256" key="1">
    <source>
        <dbReference type="ARBA" id="ARBA00001947"/>
    </source>
</evidence>
<comment type="cofactor">
    <cofactor evidence="1">
        <name>Zn(2+)</name>
        <dbReference type="ChEBI" id="CHEBI:29105"/>
    </cofactor>
</comment>
<feature type="transmembrane region" description="Helical" evidence="7">
    <location>
        <begin position="152"/>
        <end position="172"/>
    </location>
</feature>
<comment type="caution">
    <text evidence="8">The sequence shown here is derived from an EMBL/GenBank/DDBJ whole genome shotgun (WGS) entry which is preliminary data.</text>
</comment>
<dbReference type="RefSeq" id="WP_249299678.1">
    <property type="nucleotide sequence ID" value="NZ_JACRSP010000002.1"/>
</dbReference>
<reference evidence="8" key="1">
    <citation type="submission" date="2020-08" db="EMBL/GenBank/DDBJ databases">
        <title>Genome public.</title>
        <authorList>
            <person name="Liu C."/>
            <person name="Sun Q."/>
        </authorList>
    </citation>
    <scope>NUCLEOTIDE SEQUENCE</scope>
    <source>
        <strain evidence="8">BX7</strain>
    </source>
</reference>
<name>A0A926HU49_9FIRM</name>
<keyword evidence="9" id="KW-1185">Reference proteome</keyword>
<evidence type="ECO:0000256" key="4">
    <source>
        <dbReference type="ARBA" id="ARBA00022801"/>
    </source>
</evidence>
<dbReference type="PANTHER" id="PTHR39188:SF3">
    <property type="entry name" value="STAGE IV SPORULATION PROTEIN FB"/>
    <property type="match status" value="1"/>
</dbReference>
<evidence type="ECO:0000256" key="6">
    <source>
        <dbReference type="ARBA" id="ARBA00023049"/>
    </source>
</evidence>
<comment type="similarity">
    <text evidence="2">Belongs to the peptidase M50B family.</text>
</comment>
<accession>A0A926HU49</accession>
<dbReference type="EMBL" id="JACRSP010000002">
    <property type="protein sequence ID" value="MBC8535938.1"/>
    <property type="molecule type" value="Genomic_DNA"/>
</dbReference>
<keyword evidence="7" id="KW-0812">Transmembrane</keyword>
<dbReference type="GO" id="GO:0006508">
    <property type="term" value="P:proteolysis"/>
    <property type="evidence" value="ECO:0007669"/>
    <property type="project" value="UniProtKB-KW"/>
</dbReference>
<dbReference type="Proteomes" id="UP000620366">
    <property type="component" value="Unassembled WGS sequence"/>
</dbReference>
<keyword evidence="6" id="KW-0482">Metalloprotease</keyword>
<evidence type="ECO:0000313" key="9">
    <source>
        <dbReference type="Proteomes" id="UP000620366"/>
    </source>
</evidence>
<evidence type="ECO:0000256" key="5">
    <source>
        <dbReference type="ARBA" id="ARBA00022833"/>
    </source>
</evidence>
<dbReference type="AlphaFoldDB" id="A0A926HU49"/>
<dbReference type="PANTHER" id="PTHR39188">
    <property type="entry name" value="MEMBRANE-ASSOCIATED ZINC METALLOPROTEASE M50B"/>
    <property type="match status" value="1"/>
</dbReference>
<sequence>MIRIGKLRASPIFFAVIGFFAIVDGSRFMLYTLLSAMLHELGHLAALRLCGAPVEEVVLRPFGINIVMGGGRMIGYRQEIAVALAGPLCSAVLAAAPYLWCVLVRPFEDALFLSAINAALTLLNLLPIGDLDGGRALRYALLLTLSPDTAEGAFDLVTLLLLVPLSVGAVWLLITTRYNFSLVLVCAYLLARLVRRRSGSPAAL</sequence>
<evidence type="ECO:0000256" key="7">
    <source>
        <dbReference type="SAM" id="Phobius"/>
    </source>
</evidence>
<feature type="transmembrane region" description="Helical" evidence="7">
    <location>
        <begin position="12"/>
        <end position="34"/>
    </location>
</feature>
<keyword evidence="5" id="KW-0862">Zinc</keyword>
<feature type="transmembrane region" description="Helical" evidence="7">
    <location>
        <begin position="80"/>
        <end position="100"/>
    </location>
</feature>